<organism evidence="1 2">
    <name type="scientific">Methylibium petroleiphilum (strain ATCC BAA-1232 / LMG 22953 / PM1)</name>
    <dbReference type="NCBI Taxonomy" id="420662"/>
    <lineage>
        <taxon>Bacteria</taxon>
        <taxon>Pseudomonadati</taxon>
        <taxon>Pseudomonadota</taxon>
        <taxon>Betaproteobacteria</taxon>
        <taxon>Burkholderiales</taxon>
        <taxon>Sphaerotilaceae</taxon>
        <taxon>Methylibium</taxon>
    </lineage>
</organism>
<dbReference type="AlphaFoldDB" id="A2SMU8"/>
<keyword evidence="2" id="KW-1185">Reference proteome</keyword>
<dbReference type="HOGENOM" id="CLU_1608924_0_0_4"/>
<evidence type="ECO:0000313" key="2">
    <source>
        <dbReference type="Proteomes" id="UP000000366"/>
    </source>
</evidence>
<gene>
    <name evidence="1" type="ordered locus">Mpe_B0108</name>
</gene>
<name>A2SMU8_METPP</name>
<accession>A2SMU8</accession>
<dbReference type="EMBL" id="CP000556">
    <property type="protein sequence ID" value="ABM96887.1"/>
    <property type="molecule type" value="Genomic_DNA"/>
</dbReference>
<protein>
    <submittedName>
        <fullName evidence="1">Uncharacterized protein</fullName>
    </submittedName>
</protein>
<proteinExistence type="predicted"/>
<evidence type="ECO:0000313" key="1">
    <source>
        <dbReference type="EMBL" id="ABM96887.1"/>
    </source>
</evidence>
<dbReference type="KEGG" id="mpt:Mpe_B0108"/>
<reference evidence="1 2" key="1">
    <citation type="journal article" date="2007" name="J. Bacteriol.">
        <title>Whole-genome analysis of the methyl tert-butyl ether-degrading beta-proteobacterium Methylibium petroleiphilum PM1.</title>
        <authorList>
            <person name="Kane S.R."/>
            <person name="Chakicherla A.Y."/>
            <person name="Chain P.S.G."/>
            <person name="Schmidt R."/>
            <person name="Shin M.W."/>
            <person name="Legler T.C."/>
            <person name="Scow K.M."/>
            <person name="Larimer F.W."/>
            <person name="Lucas S.M."/>
            <person name="Richardson P.M."/>
            <person name="Hristova K.R."/>
        </authorList>
    </citation>
    <scope>NUCLEOTIDE SEQUENCE [LARGE SCALE GENOMIC DNA]</scope>
    <source>
        <strain evidence="2">ATCC BAA-1232 / LMG 22953 / PM1</strain>
        <plasmid evidence="1 2">RPME01</plasmid>
    </source>
</reference>
<keyword evidence="1" id="KW-0614">Plasmid</keyword>
<sequence length="165" mass="18640">MAEIVAQRVQISHRVCLDDQFDPRGPDGQGRNRLGLWSLSPTTRCELRPMTKPAALDTLRGMAKLGNPTAYGMCTYEGECTNCPRKLKARDPWRAEWCLREDLHGNVWMIGSVEAGFAGRGYCFSNWEKLLDEIEVPMLKRQQDATGFYWVAATSADTKAQLKEI</sequence>
<dbReference type="Proteomes" id="UP000000366">
    <property type="component" value="Plasmid RPME01"/>
</dbReference>
<geneLocation type="plasmid" evidence="1 2">
    <name>RPME01</name>
</geneLocation>
<dbReference type="RefSeq" id="WP_011831502.1">
    <property type="nucleotide sequence ID" value="NC_008826.1"/>
</dbReference>